<evidence type="ECO:0000256" key="1">
    <source>
        <dbReference type="SAM" id="MobiDB-lite"/>
    </source>
</evidence>
<dbReference type="CDD" id="cd23576">
    <property type="entry name" value="TFP_LU_ECD_BAMBI"/>
    <property type="match status" value="1"/>
</dbReference>
<sequence length="405" mass="44350">MYFSFVSVIFVICGLCHANSGDTEVLMDNTTKAEDIRCFCDLPSCITGGYMCKSAGLGCFTESDQSFNREKARRGCLDTLPNKQQACQNVPRDNEPQLKTLVLCCASDLCNHPDTPNKSNESSPSTSISGGAAVRDPLEKLVMGAGVLNPGAGYGVGAGVGGGGVDPRISTHRPISYYTTNEIWFRAATIVIPIFGALFIFALIVLGVKILRSESLDPSGSATKLKHSKHDRFPPNLNSSTTQIIHHFQDLTSNKKMPLLKPHPQLHQQQQTSENNSVSGFSPVKNIENTNNNLLSNSILNTKNENYAKINNIDGSSGILTEILVNNNNNNNNNFSINRLSSGYKIFDIQKQTNPLLNYNLFLSDLEESNSLLQEPNHFNAPIATSESNKVLYKKAIDCNWSEKL</sequence>
<keyword evidence="3" id="KW-0732">Signal</keyword>
<evidence type="ECO:0000313" key="6">
    <source>
        <dbReference type="EMBL" id="CAH0381308.1"/>
    </source>
</evidence>
<feature type="domain" description="BMP and activin membrane-bound inhibitor C-terminal" evidence="5">
    <location>
        <begin position="179"/>
        <end position="215"/>
    </location>
</feature>
<evidence type="ECO:0000256" key="3">
    <source>
        <dbReference type="SAM" id="SignalP"/>
    </source>
</evidence>
<feature type="chain" id="PRO_5040110314" description="BMP and activin membrane-bound inhibitor" evidence="3">
    <location>
        <begin position="19"/>
        <end position="405"/>
    </location>
</feature>
<accession>A0A9P0A051</accession>
<name>A0A9P0A051_BEMTA</name>
<evidence type="ECO:0000259" key="5">
    <source>
        <dbReference type="Pfam" id="PF19337"/>
    </source>
</evidence>
<feature type="domain" description="BMP and activin membrane-bound inhibitor N-terminal" evidence="4">
    <location>
        <begin position="31"/>
        <end position="112"/>
    </location>
</feature>
<gene>
    <name evidence="6" type="ORF">BEMITA_LOCUS972</name>
</gene>
<evidence type="ECO:0000256" key="2">
    <source>
        <dbReference type="SAM" id="Phobius"/>
    </source>
</evidence>
<evidence type="ECO:0000259" key="4">
    <source>
        <dbReference type="Pfam" id="PF06211"/>
    </source>
</evidence>
<organism evidence="6 7">
    <name type="scientific">Bemisia tabaci</name>
    <name type="common">Sweetpotato whitefly</name>
    <name type="synonym">Aleurodes tabaci</name>
    <dbReference type="NCBI Taxonomy" id="7038"/>
    <lineage>
        <taxon>Eukaryota</taxon>
        <taxon>Metazoa</taxon>
        <taxon>Ecdysozoa</taxon>
        <taxon>Arthropoda</taxon>
        <taxon>Hexapoda</taxon>
        <taxon>Insecta</taxon>
        <taxon>Pterygota</taxon>
        <taxon>Neoptera</taxon>
        <taxon>Paraneoptera</taxon>
        <taxon>Hemiptera</taxon>
        <taxon>Sternorrhyncha</taxon>
        <taxon>Aleyrodoidea</taxon>
        <taxon>Aleyrodidae</taxon>
        <taxon>Aleyrodinae</taxon>
        <taxon>Bemisia</taxon>
    </lineage>
</organism>
<dbReference type="InterPro" id="IPR045806">
    <property type="entry name" value="BAMBI_C"/>
</dbReference>
<keyword evidence="2" id="KW-0812">Transmembrane</keyword>
<protein>
    <recommendedName>
        <fullName evidence="8">BMP and activin membrane-bound inhibitor</fullName>
    </recommendedName>
</protein>
<proteinExistence type="predicted"/>
<dbReference type="Gene3D" id="2.10.60.10">
    <property type="entry name" value="CD59"/>
    <property type="match status" value="1"/>
</dbReference>
<reference evidence="6" key="1">
    <citation type="submission" date="2021-12" db="EMBL/GenBank/DDBJ databases">
        <authorList>
            <person name="King R."/>
        </authorList>
    </citation>
    <scope>NUCLEOTIDE SEQUENCE</scope>
</reference>
<evidence type="ECO:0000313" key="7">
    <source>
        <dbReference type="Proteomes" id="UP001152759"/>
    </source>
</evidence>
<dbReference type="Pfam" id="PF19337">
    <property type="entry name" value="BAMBI_C"/>
    <property type="match status" value="1"/>
</dbReference>
<keyword evidence="7" id="KW-1185">Reference proteome</keyword>
<dbReference type="EMBL" id="OU963862">
    <property type="protein sequence ID" value="CAH0381308.1"/>
    <property type="molecule type" value="Genomic_DNA"/>
</dbReference>
<dbReference type="Pfam" id="PF06211">
    <property type="entry name" value="BAMBI"/>
    <property type="match status" value="1"/>
</dbReference>
<feature type="region of interest" description="Disordered" evidence="1">
    <location>
        <begin position="219"/>
        <end position="238"/>
    </location>
</feature>
<dbReference type="InterPro" id="IPR045807">
    <property type="entry name" value="BAMBI_N"/>
</dbReference>
<dbReference type="InterPro" id="IPR045860">
    <property type="entry name" value="Snake_toxin-like_sf"/>
</dbReference>
<feature type="transmembrane region" description="Helical" evidence="2">
    <location>
        <begin position="183"/>
        <end position="206"/>
    </location>
</feature>
<keyword evidence="2" id="KW-0472">Membrane</keyword>
<keyword evidence="2" id="KW-1133">Transmembrane helix</keyword>
<dbReference type="KEGG" id="btab:109037181"/>
<evidence type="ECO:0008006" key="8">
    <source>
        <dbReference type="Google" id="ProtNLM"/>
    </source>
</evidence>
<feature type="signal peptide" evidence="3">
    <location>
        <begin position="1"/>
        <end position="18"/>
    </location>
</feature>
<dbReference type="SUPFAM" id="SSF57302">
    <property type="entry name" value="Snake toxin-like"/>
    <property type="match status" value="1"/>
</dbReference>
<dbReference type="AlphaFoldDB" id="A0A9P0A051"/>
<dbReference type="Proteomes" id="UP001152759">
    <property type="component" value="Chromosome 1"/>
</dbReference>